<reference evidence="1 2" key="1">
    <citation type="submission" date="2017-10" db="EMBL/GenBank/DDBJ databases">
        <title>A large-scale comparative metagenomic study reveals the eutrophication-driven functional interactions in six Microcystis-epibionts communities.</title>
        <authorList>
            <person name="Li Q."/>
            <person name="Lin F."/>
        </authorList>
    </citation>
    <scope>NUCLEOTIDE SEQUENCE [LARGE SCALE GENOMIC DNA]</scope>
    <source>
        <strain evidence="1">TF09</strain>
    </source>
</reference>
<evidence type="ECO:0000313" key="2">
    <source>
        <dbReference type="Proteomes" id="UP000256873"/>
    </source>
</evidence>
<accession>A0A3E0L6B0</accession>
<dbReference type="SUPFAM" id="SSF52980">
    <property type="entry name" value="Restriction endonuclease-like"/>
    <property type="match status" value="1"/>
</dbReference>
<dbReference type="Proteomes" id="UP000256873">
    <property type="component" value="Unassembled WGS sequence"/>
</dbReference>
<dbReference type="EMBL" id="QQWC01000002">
    <property type="protein sequence ID" value="REJ42955.1"/>
    <property type="molecule type" value="Genomic_DNA"/>
</dbReference>
<gene>
    <name evidence="1" type="ORF">DWQ54_08640</name>
</gene>
<sequence length="77" mass="8776">MPLADYQAEHLFLLVGENPLPNYVAARTLLTQGGKVYFVYSHRTTEQKSLLKKELENDAIKNFDYVDLGNDESNATR</sequence>
<name>A0A3E0L6B0_9CHRO</name>
<comment type="caution">
    <text evidence="1">The sequence shown here is derived from an EMBL/GenBank/DDBJ whole genome shotgun (WGS) entry which is preliminary data.</text>
</comment>
<organism evidence="1 2">
    <name type="scientific">Microcystis flos-aquae TF09</name>
    <dbReference type="NCBI Taxonomy" id="2060473"/>
    <lineage>
        <taxon>Bacteria</taxon>
        <taxon>Bacillati</taxon>
        <taxon>Cyanobacteriota</taxon>
        <taxon>Cyanophyceae</taxon>
        <taxon>Oscillatoriophycideae</taxon>
        <taxon>Chroococcales</taxon>
        <taxon>Microcystaceae</taxon>
        <taxon>Microcystis</taxon>
    </lineage>
</organism>
<dbReference type="AlphaFoldDB" id="A0A3E0L6B0"/>
<dbReference type="InterPro" id="IPR011335">
    <property type="entry name" value="Restrct_endonuc-II-like"/>
</dbReference>
<evidence type="ECO:0000313" key="1">
    <source>
        <dbReference type="EMBL" id="REJ42955.1"/>
    </source>
</evidence>
<protein>
    <submittedName>
        <fullName evidence="1">Uncharacterized protein</fullName>
    </submittedName>
</protein>
<proteinExistence type="predicted"/>